<protein>
    <submittedName>
        <fullName evidence="1">Diadenosine tetraphosphatase</fullName>
    </submittedName>
</protein>
<dbReference type="EMBL" id="CP019124">
    <property type="protein sequence ID" value="APX88723.1"/>
    <property type="molecule type" value="Genomic_DNA"/>
</dbReference>
<dbReference type="RefSeq" id="WP_076978747.1">
    <property type="nucleotide sequence ID" value="NZ_CP019124.1"/>
</dbReference>
<gene>
    <name evidence="1" type="ORF">BV394_02400</name>
</gene>
<dbReference type="STRING" id="1267768.BV394_02400"/>
<accession>A0A1U7DFQ2</accession>
<name>A0A1U7DFQ2_9RHOB</name>
<sequence>MRITDLGEITGSVLVYGGPYSNLQATSALMERADGLGIPPGRRICTGDVVAYGAGAAATVALVRARGGAVVAGNCERQLAEGAPDCGCGFDAGSACDLLSRGWYPHALAQTPADSRAWMADLPDAIVFYHEGRRIAVLHGGATDIARFLWPSTPDEGFRHERRVLEAETGPLDTIVAGHCGLAFRRRFDGLDWINAGVIGLPPHDGRAATRFATLDKGRVLFHRLEYDAQAARQAMEAAGLTQGYHATLTDGSWPSTDILPAEMRPPLS</sequence>
<dbReference type="InterPro" id="IPR029052">
    <property type="entry name" value="Metallo-depent_PP-like"/>
</dbReference>
<dbReference type="AlphaFoldDB" id="A0A1U7DFQ2"/>
<organism evidence="1 2">
    <name type="scientific">Brevirhabdus pacifica</name>
    <dbReference type="NCBI Taxonomy" id="1267768"/>
    <lineage>
        <taxon>Bacteria</taxon>
        <taxon>Pseudomonadati</taxon>
        <taxon>Pseudomonadota</taxon>
        <taxon>Alphaproteobacteria</taxon>
        <taxon>Rhodobacterales</taxon>
        <taxon>Paracoccaceae</taxon>
        <taxon>Brevirhabdus</taxon>
    </lineage>
</organism>
<accession>A0A2M9DG91</accession>
<dbReference type="Gene3D" id="3.60.21.10">
    <property type="match status" value="1"/>
</dbReference>
<evidence type="ECO:0000313" key="1">
    <source>
        <dbReference type="EMBL" id="APX88723.1"/>
    </source>
</evidence>
<dbReference type="Proteomes" id="UP000187266">
    <property type="component" value="Chromosome"/>
</dbReference>
<proteinExistence type="predicted"/>
<dbReference type="OrthoDB" id="9813918at2"/>
<evidence type="ECO:0000313" key="2">
    <source>
        <dbReference type="Proteomes" id="UP000187266"/>
    </source>
</evidence>
<keyword evidence="2" id="KW-1185">Reference proteome</keyword>
<reference evidence="1 2" key="1">
    <citation type="submission" date="2017-01" db="EMBL/GenBank/DDBJ databases">
        <title>Genomic analysis of Xuhuaishuia manganoxidans DY6-4.</title>
        <authorList>
            <person name="Wang X."/>
        </authorList>
    </citation>
    <scope>NUCLEOTIDE SEQUENCE [LARGE SCALE GENOMIC DNA]</scope>
    <source>
        <strain evidence="1 2">DY6-4</strain>
    </source>
</reference>
<dbReference type="SUPFAM" id="SSF56300">
    <property type="entry name" value="Metallo-dependent phosphatases"/>
    <property type="match status" value="1"/>
</dbReference>